<gene>
    <name evidence="2" type="ORF">GYA55_13255</name>
</gene>
<dbReference type="AlphaFoldDB" id="A0A7X9IMK4"/>
<sequence>MCKKKTTNRQDMTHSEQGFTLIELMVIVMLIGILSYLSLVAFELYRANAAYASVESTLHSATVAAEASQSDPNNLPPPLGWYMQMGPGAITDPAAASYLVGLKLPRQTRIVASYDPNCVDAGCLSDFVEIWHCLANETAFWVRWGDGFSWTFRNVPGGGC</sequence>
<dbReference type="InterPro" id="IPR045584">
    <property type="entry name" value="Pilin-like"/>
</dbReference>
<feature type="transmembrane region" description="Helical" evidence="1">
    <location>
        <begin position="21"/>
        <end position="42"/>
    </location>
</feature>
<organism evidence="2 3">
    <name type="scientific">SAR324 cluster bacterium</name>
    <dbReference type="NCBI Taxonomy" id="2024889"/>
    <lineage>
        <taxon>Bacteria</taxon>
        <taxon>Deltaproteobacteria</taxon>
        <taxon>SAR324 cluster</taxon>
    </lineage>
</organism>
<proteinExistence type="predicted"/>
<dbReference type="Pfam" id="PF07963">
    <property type="entry name" value="N_methyl"/>
    <property type="match status" value="1"/>
</dbReference>
<keyword evidence="1" id="KW-0812">Transmembrane</keyword>
<dbReference type="Gene3D" id="3.30.700.10">
    <property type="entry name" value="Glycoprotein, Type 4 Pilin"/>
    <property type="match status" value="1"/>
</dbReference>
<name>A0A7X9IMK4_9DELT</name>
<protein>
    <submittedName>
        <fullName evidence="2">Type II secretion system protein</fullName>
    </submittedName>
</protein>
<dbReference type="PANTHER" id="PTHR30093">
    <property type="entry name" value="GENERAL SECRETION PATHWAY PROTEIN G"/>
    <property type="match status" value="1"/>
</dbReference>
<dbReference type="Proteomes" id="UP000524246">
    <property type="component" value="Unassembled WGS sequence"/>
</dbReference>
<accession>A0A7X9IMK4</accession>
<dbReference type="EMBL" id="JAAZON010000605">
    <property type="protein sequence ID" value="NMC64125.1"/>
    <property type="molecule type" value="Genomic_DNA"/>
</dbReference>
<keyword evidence="1" id="KW-0472">Membrane</keyword>
<keyword evidence="1" id="KW-1133">Transmembrane helix</keyword>
<dbReference type="InterPro" id="IPR012902">
    <property type="entry name" value="N_methyl_site"/>
</dbReference>
<dbReference type="NCBIfam" id="TIGR02532">
    <property type="entry name" value="IV_pilin_GFxxxE"/>
    <property type="match status" value="1"/>
</dbReference>
<dbReference type="SUPFAM" id="SSF54523">
    <property type="entry name" value="Pili subunits"/>
    <property type="match status" value="1"/>
</dbReference>
<comment type="caution">
    <text evidence="2">The sequence shown here is derived from an EMBL/GenBank/DDBJ whole genome shotgun (WGS) entry which is preliminary data.</text>
</comment>
<evidence type="ECO:0000313" key="3">
    <source>
        <dbReference type="Proteomes" id="UP000524246"/>
    </source>
</evidence>
<evidence type="ECO:0000256" key="1">
    <source>
        <dbReference type="SAM" id="Phobius"/>
    </source>
</evidence>
<reference evidence="2 3" key="1">
    <citation type="journal article" date="2020" name="Biotechnol. Biofuels">
        <title>New insights from the biogas microbiome by comprehensive genome-resolved metagenomics of nearly 1600 species originating from multiple anaerobic digesters.</title>
        <authorList>
            <person name="Campanaro S."/>
            <person name="Treu L."/>
            <person name="Rodriguez-R L.M."/>
            <person name="Kovalovszki A."/>
            <person name="Ziels R.M."/>
            <person name="Maus I."/>
            <person name="Zhu X."/>
            <person name="Kougias P.G."/>
            <person name="Basile A."/>
            <person name="Luo G."/>
            <person name="Schluter A."/>
            <person name="Konstantinidis K.T."/>
            <person name="Angelidaki I."/>
        </authorList>
    </citation>
    <scope>NUCLEOTIDE SEQUENCE [LARGE SCALE GENOMIC DNA]</scope>
    <source>
        <strain evidence="2">AS27yjCOA_65</strain>
    </source>
</reference>
<evidence type="ECO:0000313" key="2">
    <source>
        <dbReference type="EMBL" id="NMC64125.1"/>
    </source>
</evidence>